<dbReference type="RefSeq" id="WP_311680904.1">
    <property type="nucleotide sequence ID" value="NZ_JAVREU010000003.1"/>
</dbReference>
<proteinExistence type="predicted"/>
<protein>
    <recommendedName>
        <fullName evidence="3">MarR family transcriptional regulator</fullName>
    </recommendedName>
</protein>
<name>A0ABU2PA59_9ACTN</name>
<comment type="caution">
    <text evidence="1">The sequence shown here is derived from an EMBL/GenBank/DDBJ whole genome shotgun (WGS) entry which is preliminary data.</text>
</comment>
<evidence type="ECO:0000313" key="1">
    <source>
        <dbReference type="EMBL" id="MDT0387914.1"/>
    </source>
</evidence>
<evidence type="ECO:0008006" key="3">
    <source>
        <dbReference type="Google" id="ProtNLM"/>
    </source>
</evidence>
<dbReference type="EMBL" id="JAVREU010000003">
    <property type="protein sequence ID" value="MDT0387914.1"/>
    <property type="molecule type" value="Genomic_DNA"/>
</dbReference>
<keyword evidence="2" id="KW-1185">Reference proteome</keyword>
<dbReference type="Proteomes" id="UP001183586">
    <property type="component" value="Unassembled WGS sequence"/>
</dbReference>
<sequence>MPRSYTMTPAARDARRKGAEMLNSTDGLIKRLVDRAPTLTPEQAAKIRALLAEFPGENETAATTGGEIE</sequence>
<organism evidence="1 2">
    <name type="scientific">Streptomyces dubilierae</name>
    <dbReference type="NCBI Taxonomy" id="3075533"/>
    <lineage>
        <taxon>Bacteria</taxon>
        <taxon>Bacillati</taxon>
        <taxon>Actinomycetota</taxon>
        <taxon>Actinomycetes</taxon>
        <taxon>Kitasatosporales</taxon>
        <taxon>Streptomycetaceae</taxon>
        <taxon>Streptomyces</taxon>
    </lineage>
</organism>
<evidence type="ECO:0000313" key="2">
    <source>
        <dbReference type="Proteomes" id="UP001183586"/>
    </source>
</evidence>
<accession>A0ABU2PA59</accession>
<reference evidence="2" key="1">
    <citation type="submission" date="2023-07" db="EMBL/GenBank/DDBJ databases">
        <title>30 novel species of actinomycetes from the DSMZ collection.</title>
        <authorList>
            <person name="Nouioui I."/>
        </authorList>
    </citation>
    <scope>NUCLEOTIDE SEQUENCE [LARGE SCALE GENOMIC DNA]</scope>
    <source>
        <strain evidence="2">DSM 41921</strain>
    </source>
</reference>
<gene>
    <name evidence="1" type="ORF">RM641_10800</name>
</gene>